<sequence length="113" mass="12710">MQQLTVAQIGPQLAQWRAEGRQPVLLDVREPWECATASLNEPSLATLAIPMQEIPSRLAELPRDEPILALCHHGMRSLQVAMFLDRQGYPHVYNIMGGIDAWSHLVDPSVPRY</sequence>
<reference evidence="2 3" key="1">
    <citation type="submission" date="2019-02" db="EMBL/GenBank/DDBJ databases">
        <title>Genomic Encyclopedia of Type Strains, Phase IV (KMG-IV): sequencing the most valuable type-strain genomes for metagenomic binning, comparative biology and taxonomic classification.</title>
        <authorList>
            <person name="Goeker M."/>
        </authorList>
    </citation>
    <scope>NUCLEOTIDE SEQUENCE [LARGE SCALE GENOMIC DNA]</scope>
    <source>
        <strain evidence="2 3">DSM 10617</strain>
    </source>
</reference>
<dbReference type="SMART" id="SM00450">
    <property type="entry name" value="RHOD"/>
    <property type="match status" value="1"/>
</dbReference>
<dbReference type="Pfam" id="PF00581">
    <property type="entry name" value="Rhodanese"/>
    <property type="match status" value="1"/>
</dbReference>
<dbReference type="RefSeq" id="WP_130481600.1">
    <property type="nucleotide sequence ID" value="NZ_SGWV01000008.1"/>
</dbReference>
<dbReference type="Proteomes" id="UP000293433">
    <property type="component" value="Unassembled WGS sequence"/>
</dbReference>
<dbReference type="InterPro" id="IPR036873">
    <property type="entry name" value="Rhodanese-like_dom_sf"/>
</dbReference>
<gene>
    <name evidence="2" type="ORF">EV685_1767</name>
</gene>
<dbReference type="SUPFAM" id="SSF52821">
    <property type="entry name" value="Rhodanese/Cell cycle control phosphatase"/>
    <property type="match status" value="1"/>
</dbReference>
<keyword evidence="3" id="KW-1185">Reference proteome</keyword>
<dbReference type="EMBL" id="SGWV01000008">
    <property type="protein sequence ID" value="RZS57199.1"/>
    <property type="molecule type" value="Genomic_DNA"/>
</dbReference>
<name>A0A4Q7LTP7_9BURK</name>
<dbReference type="InterPro" id="IPR001763">
    <property type="entry name" value="Rhodanese-like_dom"/>
</dbReference>
<evidence type="ECO:0000313" key="2">
    <source>
        <dbReference type="EMBL" id="RZS57199.1"/>
    </source>
</evidence>
<dbReference type="AlphaFoldDB" id="A0A4Q7LTP7"/>
<dbReference type="PANTHER" id="PTHR43629:SF2">
    <property type="entry name" value="RHODANESE-LIKE_PPIC DOMAIN-CONTAINING PROTEIN 12, CHLOROPLASTIC"/>
    <property type="match status" value="1"/>
</dbReference>
<dbReference type="PROSITE" id="PS50206">
    <property type="entry name" value="RHODANESE_3"/>
    <property type="match status" value="1"/>
</dbReference>
<dbReference type="PANTHER" id="PTHR43629">
    <property type="entry name" value="PEPTIDYL-PROLYL CIS-TRANS ISOMERASE"/>
    <property type="match status" value="1"/>
</dbReference>
<evidence type="ECO:0000313" key="3">
    <source>
        <dbReference type="Proteomes" id="UP000293433"/>
    </source>
</evidence>
<accession>A0A4Q7LTP7</accession>
<dbReference type="Gene3D" id="3.40.250.10">
    <property type="entry name" value="Rhodanese-like domain"/>
    <property type="match status" value="1"/>
</dbReference>
<protein>
    <submittedName>
        <fullName evidence="2">Rhodanese-related sulfurtransferase</fullName>
    </submittedName>
</protein>
<evidence type="ECO:0000259" key="1">
    <source>
        <dbReference type="PROSITE" id="PS50206"/>
    </source>
</evidence>
<proteinExistence type="predicted"/>
<organism evidence="2 3">
    <name type="scientific">Sphaerotilus mobilis</name>
    <dbReference type="NCBI Taxonomy" id="47994"/>
    <lineage>
        <taxon>Bacteria</taxon>
        <taxon>Pseudomonadati</taxon>
        <taxon>Pseudomonadota</taxon>
        <taxon>Betaproteobacteria</taxon>
        <taxon>Burkholderiales</taxon>
        <taxon>Sphaerotilaceae</taxon>
        <taxon>Sphaerotilus</taxon>
    </lineage>
</organism>
<feature type="domain" description="Rhodanese" evidence="1">
    <location>
        <begin position="19"/>
        <end position="111"/>
    </location>
</feature>
<keyword evidence="2" id="KW-0808">Transferase</keyword>
<dbReference type="InterPro" id="IPR052204">
    <property type="entry name" value="PpiC/parvulin_rotamase"/>
</dbReference>
<dbReference type="OrthoDB" id="9811849at2"/>
<comment type="caution">
    <text evidence="2">The sequence shown here is derived from an EMBL/GenBank/DDBJ whole genome shotgun (WGS) entry which is preliminary data.</text>
</comment>
<dbReference type="GO" id="GO:0016740">
    <property type="term" value="F:transferase activity"/>
    <property type="evidence" value="ECO:0007669"/>
    <property type="project" value="UniProtKB-KW"/>
</dbReference>